<evidence type="ECO:0000256" key="1">
    <source>
        <dbReference type="ARBA" id="ARBA00001966"/>
    </source>
</evidence>
<name>A0A806XG03_9ENTR</name>
<dbReference type="AlphaFoldDB" id="A0A806XG03"/>
<dbReference type="Proteomes" id="UP000069162">
    <property type="component" value="Chromosome"/>
</dbReference>
<dbReference type="KEGG" id="kle:AO703_21370"/>
<proteinExistence type="predicted"/>
<dbReference type="Gene3D" id="3.20.20.70">
    <property type="entry name" value="Aldolase class I"/>
    <property type="match status" value="1"/>
</dbReference>
<sequence>MQVFDDALAVWRGTGVSIAIDTLPAQCQRCPALRLCNGDCPKHRLANGRSALCEGYQDFFTWSAPYMRVMRDLLAQHRSPVELMVMLRQQPI</sequence>
<protein>
    <recommendedName>
        <fullName evidence="4">Radical SAM domain protein</fullName>
    </recommendedName>
</protein>
<dbReference type="InterPro" id="IPR023885">
    <property type="entry name" value="4Fe4S-binding_SPASM_dom"/>
</dbReference>
<dbReference type="PANTHER" id="PTHR43273:SF3">
    <property type="entry name" value="ANAEROBIC SULFATASE-MATURATING ENZYME HOMOLOG ASLB-RELATED"/>
    <property type="match status" value="1"/>
</dbReference>
<organism evidence="2 3">
    <name type="scientific">[Enterobacter] lignolyticus</name>
    <dbReference type="NCBI Taxonomy" id="1334193"/>
    <lineage>
        <taxon>Bacteria</taxon>
        <taxon>Pseudomonadati</taxon>
        <taxon>Pseudomonadota</taxon>
        <taxon>Gammaproteobacteria</taxon>
        <taxon>Enterobacterales</taxon>
        <taxon>Enterobacteriaceae</taxon>
        <taxon>Pluralibacter</taxon>
    </lineage>
</organism>
<accession>A0A806XG03</accession>
<dbReference type="NCBIfam" id="TIGR04085">
    <property type="entry name" value="rSAM_more_4Fe4S"/>
    <property type="match status" value="1"/>
</dbReference>
<evidence type="ECO:0008006" key="4">
    <source>
        <dbReference type="Google" id="ProtNLM"/>
    </source>
</evidence>
<dbReference type="EMBL" id="CP012871">
    <property type="protein sequence ID" value="ALR78733.1"/>
    <property type="molecule type" value="Genomic_DNA"/>
</dbReference>
<comment type="cofactor">
    <cofactor evidence="1">
        <name>[4Fe-4S] cluster</name>
        <dbReference type="ChEBI" id="CHEBI:49883"/>
    </cofactor>
</comment>
<dbReference type="GO" id="GO:0016491">
    <property type="term" value="F:oxidoreductase activity"/>
    <property type="evidence" value="ECO:0007669"/>
    <property type="project" value="InterPro"/>
</dbReference>
<evidence type="ECO:0000313" key="2">
    <source>
        <dbReference type="EMBL" id="ALR78733.1"/>
    </source>
</evidence>
<evidence type="ECO:0000313" key="3">
    <source>
        <dbReference type="Proteomes" id="UP000069162"/>
    </source>
</evidence>
<dbReference type="PANTHER" id="PTHR43273">
    <property type="entry name" value="ANAEROBIC SULFATASE-MATURATING ENZYME HOMOLOG ASLB-RELATED"/>
    <property type="match status" value="1"/>
</dbReference>
<gene>
    <name evidence="2" type="ORF">AO703_21370</name>
</gene>
<dbReference type="InterPro" id="IPR023867">
    <property type="entry name" value="Sulphatase_maturase_rSAM"/>
</dbReference>
<reference evidence="3" key="1">
    <citation type="submission" date="2015-10" db="EMBL/GenBank/DDBJ databases">
        <title>Complete Genome Sequencing of Klebsiella sp. strain G5.</title>
        <authorList>
            <person name="Chan K.-G."/>
            <person name="Chen J.-W."/>
        </authorList>
    </citation>
    <scope>NUCLEOTIDE SEQUENCE [LARGE SCALE GENOMIC DNA]</scope>
    <source>
        <strain evidence="3">G5</strain>
    </source>
</reference>
<dbReference type="InterPro" id="IPR013785">
    <property type="entry name" value="Aldolase_TIM"/>
</dbReference>